<feature type="domain" description="HTH hxlR-type" evidence="5">
    <location>
        <begin position="96"/>
        <end position="194"/>
    </location>
</feature>
<dbReference type="InterPro" id="IPR002577">
    <property type="entry name" value="HTH_HxlR"/>
</dbReference>
<evidence type="ECO:0000256" key="1">
    <source>
        <dbReference type="ARBA" id="ARBA00023015"/>
    </source>
</evidence>
<feature type="region of interest" description="Disordered" evidence="4">
    <location>
        <begin position="25"/>
        <end position="49"/>
    </location>
</feature>
<dbReference type="Proteomes" id="UP000244201">
    <property type="component" value="Chromosome"/>
</dbReference>
<evidence type="ECO:0000256" key="2">
    <source>
        <dbReference type="ARBA" id="ARBA00023125"/>
    </source>
</evidence>
<dbReference type="PANTHER" id="PTHR33204:SF18">
    <property type="entry name" value="TRANSCRIPTIONAL REGULATORY PROTEIN"/>
    <property type="match status" value="1"/>
</dbReference>
<evidence type="ECO:0000259" key="5">
    <source>
        <dbReference type="PROSITE" id="PS51118"/>
    </source>
</evidence>
<protein>
    <recommendedName>
        <fullName evidence="5">HTH hxlR-type domain-containing protein</fullName>
    </recommendedName>
</protein>
<keyword evidence="3" id="KW-0804">Transcription</keyword>
<evidence type="ECO:0000256" key="3">
    <source>
        <dbReference type="ARBA" id="ARBA00023163"/>
    </source>
</evidence>
<proteinExistence type="predicted"/>
<dbReference type="GO" id="GO:0003677">
    <property type="term" value="F:DNA binding"/>
    <property type="evidence" value="ECO:0007669"/>
    <property type="project" value="UniProtKB-KW"/>
</dbReference>
<keyword evidence="7" id="KW-1185">Reference proteome</keyword>
<dbReference type="InterPro" id="IPR011991">
    <property type="entry name" value="ArsR-like_HTH"/>
</dbReference>
<dbReference type="OrthoDB" id="370168at2"/>
<name>A0A2R4TDL1_9ACTN</name>
<dbReference type="Gene3D" id="1.10.10.10">
    <property type="entry name" value="Winged helix-like DNA-binding domain superfamily/Winged helix DNA-binding domain"/>
    <property type="match status" value="1"/>
</dbReference>
<dbReference type="InterPro" id="IPR036390">
    <property type="entry name" value="WH_DNA-bd_sf"/>
</dbReference>
<dbReference type="SUPFAM" id="SSF46785">
    <property type="entry name" value="Winged helix' DNA-binding domain"/>
    <property type="match status" value="1"/>
</dbReference>
<organism evidence="6 7">
    <name type="scientific">Streptomyces lunaelactis</name>
    <dbReference type="NCBI Taxonomy" id="1535768"/>
    <lineage>
        <taxon>Bacteria</taxon>
        <taxon>Bacillati</taxon>
        <taxon>Actinomycetota</taxon>
        <taxon>Actinomycetes</taxon>
        <taxon>Kitasatosporales</taxon>
        <taxon>Streptomycetaceae</taxon>
        <taxon>Streptomyces</taxon>
    </lineage>
</organism>
<evidence type="ECO:0000313" key="6">
    <source>
        <dbReference type="EMBL" id="AVZ77212.1"/>
    </source>
</evidence>
<dbReference type="CDD" id="cd00090">
    <property type="entry name" value="HTH_ARSR"/>
    <property type="match status" value="1"/>
</dbReference>
<gene>
    <name evidence="6" type="ORF">SLUN_03750</name>
</gene>
<dbReference type="PROSITE" id="PS51118">
    <property type="entry name" value="HTH_HXLR"/>
    <property type="match status" value="1"/>
</dbReference>
<evidence type="ECO:0000256" key="4">
    <source>
        <dbReference type="SAM" id="MobiDB-lite"/>
    </source>
</evidence>
<dbReference type="AlphaFoldDB" id="A0A2R4TDL1"/>
<evidence type="ECO:0000313" key="7">
    <source>
        <dbReference type="Proteomes" id="UP000244201"/>
    </source>
</evidence>
<keyword evidence="1" id="KW-0805">Transcription regulation</keyword>
<dbReference type="PANTHER" id="PTHR33204">
    <property type="entry name" value="TRANSCRIPTIONAL REGULATOR, MARR FAMILY"/>
    <property type="match status" value="1"/>
</dbReference>
<accession>A0A2R4TDL1</accession>
<keyword evidence="2" id="KW-0238">DNA-binding</keyword>
<dbReference type="KEGG" id="slk:SLUN_03750"/>
<dbReference type="EMBL" id="CP026304">
    <property type="protein sequence ID" value="AVZ77212.1"/>
    <property type="molecule type" value="Genomic_DNA"/>
</dbReference>
<reference evidence="6 7" key="1">
    <citation type="submission" date="2018-01" db="EMBL/GenBank/DDBJ databases">
        <title>Complete genome sequence of Streptomyces lunaelactis MM109T, a Ferroverdin A producer isolated from cave moonmilk deposits.</title>
        <authorList>
            <person name="Naome A."/>
            <person name="Martinet L."/>
            <person name="Maciejewska M."/>
            <person name="Anderssen S."/>
            <person name="Adam D."/>
            <person name="Tenconi E."/>
            <person name="Deflandre B."/>
            <person name="Arguelles-Arias A."/>
            <person name="Calusinska M."/>
            <person name="Copieters W."/>
            <person name="Karim L."/>
            <person name="Hanikenne M."/>
            <person name="Baurain D."/>
            <person name="van Wezel G."/>
            <person name="Smargiasso N."/>
            <person name="de Pauw E."/>
            <person name="Delfosse P."/>
            <person name="Rigali S."/>
        </authorList>
    </citation>
    <scope>NUCLEOTIDE SEQUENCE [LARGE SCALE GENOMIC DNA]</scope>
    <source>
        <strain evidence="6 7">MM109</strain>
    </source>
</reference>
<dbReference type="Pfam" id="PF01638">
    <property type="entry name" value="HxlR"/>
    <property type="match status" value="1"/>
</dbReference>
<sequence>MRRCPVGRRGGQNTNRTSWRRVVSSIHRQRSGERFSGTGGVTGFLEPGRPERCERLPAVGQERGDLALVDAAGPDAAAIGPEQGDALDEKCADDGCPVARALEILDGRWTMLVIRDLLGGTKRFSELRNSLAGISPKTLTDRLRSLEENGLVRRVIHAEVPPRVEYTLTDTGLGLEPAIRALGAWGATVASAPAGTPTTGVK</sequence>
<dbReference type="InterPro" id="IPR036388">
    <property type="entry name" value="WH-like_DNA-bd_sf"/>
</dbReference>